<dbReference type="InterPro" id="IPR029063">
    <property type="entry name" value="SAM-dependent_MTases_sf"/>
</dbReference>
<accession>A0ABT3ACH6</accession>
<evidence type="ECO:0000313" key="4">
    <source>
        <dbReference type="Proteomes" id="UP001652504"/>
    </source>
</evidence>
<comment type="caution">
    <text evidence="3">The sequence shown here is derived from an EMBL/GenBank/DDBJ whole genome shotgun (WGS) entry which is preliminary data.</text>
</comment>
<name>A0ABT3ACH6_9ALTE</name>
<dbReference type="GO" id="GO:0008168">
    <property type="term" value="F:methyltransferase activity"/>
    <property type="evidence" value="ECO:0007669"/>
    <property type="project" value="UniProtKB-KW"/>
</dbReference>
<keyword evidence="3" id="KW-0808">Transferase</keyword>
<dbReference type="RefSeq" id="WP_263713667.1">
    <property type="nucleotide sequence ID" value="NZ_JAOWKX010000010.1"/>
</dbReference>
<dbReference type="SUPFAM" id="SSF53335">
    <property type="entry name" value="S-adenosyl-L-methionine-dependent methyltransferases"/>
    <property type="match status" value="1"/>
</dbReference>
<dbReference type="InterPro" id="IPR016980">
    <property type="entry name" value="S-AdoMet-dep_MeTrfase_Alr7345"/>
</dbReference>
<proteinExistence type="predicted"/>
<dbReference type="Pfam" id="PF08241">
    <property type="entry name" value="Methyltransf_11"/>
    <property type="match status" value="1"/>
</dbReference>
<sequence length="269" mass="30356">MFISMFTFAARRLSWFVLFASILGIHMPANGSVEAAINHSERPNVDRERDDARQPLKTLTFADVQEGDTVLDLYAGGGWYTELLSRIVGNSGKVFAHNDQVIWSFVKDEMQQRTQGNRLSNVVRIDDAEIAHISLPENSVDVVFSSLNYHDMYFVSYQRNGVTTQVREHPVDPVKAMKHISTLLKDDGHVVIIDHQAAEGATPDSGNTVHRIHADIVISQMQQAGFERIDEANHLRNPNDNYAMSVFDKAVRGNTDRFVLKFKKRATTE</sequence>
<evidence type="ECO:0000313" key="3">
    <source>
        <dbReference type="EMBL" id="MCV2886380.1"/>
    </source>
</evidence>
<dbReference type="InterPro" id="IPR013216">
    <property type="entry name" value="Methyltransf_11"/>
</dbReference>
<dbReference type="Proteomes" id="UP001652504">
    <property type="component" value="Unassembled WGS sequence"/>
</dbReference>
<keyword evidence="3" id="KW-0489">Methyltransferase</keyword>
<feature type="chain" id="PRO_5046940203" evidence="1">
    <location>
        <begin position="36"/>
        <end position="269"/>
    </location>
</feature>
<evidence type="ECO:0000256" key="1">
    <source>
        <dbReference type="SAM" id="SignalP"/>
    </source>
</evidence>
<dbReference type="Gene3D" id="3.40.50.150">
    <property type="entry name" value="Vaccinia Virus protein VP39"/>
    <property type="match status" value="1"/>
</dbReference>
<dbReference type="GO" id="GO:0032259">
    <property type="term" value="P:methylation"/>
    <property type="evidence" value="ECO:0007669"/>
    <property type="project" value="UniProtKB-KW"/>
</dbReference>
<dbReference type="EMBL" id="JAOWKX010000010">
    <property type="protein sequence ID" value="MCV2886380.1"/>
    <property type="molecule type" value="Genomic_DNA"/>
</dbReference>
<protein>
    <submittedName>
        <fullName evidence="3">Methyltransferase domain-containing protein</fullName>
    </submittedName>
</protein>
<organism evidence="3 4">
    <name type="scientific">Fluctibacter corallii</name>
    <dbReference type="NCBI Taxonomy" id="2984329"/>
    <lineage>
        <taxon>Bacteria</taxon>
        <taxon>Pseudomonadati</taxon>
        <taxon>Pseudomonadota</taxon>
        <taxon>Gammaproteobacteria</taxon>
        <taxon>Alteromonadales</taxon>
        <taxon>Alteromonadaceae</taxon>
        <taxon>Fluctibacter</taxon>
    </lineage>
</organism>
<gene>
    <name evidence="3" type="ORF">OE749_16920</name>
</gene>
<keyword evidence="4" id="KW-1185">Reference proteome</keyword>
<reference evidence="3 4" key="1">
    <citation type="submission" date="2022-10" db="EMBL/GenBank/DDBJ databases">
        <title>Aestuariibacter sp. AA17 isolated from Montipora capitata coral fragment.</title>
        <authorList>
            <person name="Emsley S.A."/>
            <person name="Pfannmuller K.M."/>
            <person name="Loughran R.M."/>
            <person name="Shlafstein M."/>
            <person name="Papke E."/>
            <person name="Saw J.H."/>
            <person name="Ushijima B."/>
            <person name="Videau P."/>
        </authorList>
    </citation>
    <scope>NUCLEOTIDE SEQUENCE [LARGE SCALE GENOMIC DNA]</scope>
    <source>
        <strain evidence="3 4">AA17</strain>
    </source>
</reference>
<feature type="domain" description="Methyltransferase type 11" evidence="2">
    <location>
        <begin position="72"/>
        <end position="192"/>
    </location>
</feature>
<evidence type="ECO:0000259" key="2">
    <source>
        <dbReference type="Pfam" id="PF08241"/>
    </source>
</evidence>
<feature type="signal peptide" evidence="1">
    <location>
        <begin position="1"/>
        <end position="35"/>
    </location>
</feature>
<keyword evidence="1" id="KW-0732">Signal</keyword>
<dbReference type="PIRSF" id="PIRSF031679">
    <property type="entry name" value="Mtase_Alr7345_prd"/>
    <property type="match status" value="1"/>
</dbReference>